<feature type="domain" description="CBS" evidence="1">
    <location>
        <begin position="80"/>
        <end position="134"/>
    </location>
</feature>
<dbReference type="Pfam" id="PF00571">
    <property type="entry name" value="CBS"/>
    <property type="match status" value="1"/>
</dbReference>
<dbReference type="Gene3D" id="3.10.580.10">
    <property type="entry name" value="CBS-domain"/>
    <property type="match status" value="1"/>
</dbReference>
<protein>
    <recommendedName>
        <fullName evidence="1">CBS domain-containing protein</fullName>
    </recommendedName>
</protein>
<dbReference type="InterPro" id="IPR000644">
    <property type="entry name" value="CBS_dom"/>
</dbReference>
<dbReference type="InterPro" id="IPR046342">
    <property type="entry name" value="CBS_dom_sf"/>
</dbReference>
<evidence type="ECO:0000313" key="3">
    <source>
        <dbReference type="Proteomes" id="UP000187465"/>
    </source>
</evidence>
<dbReference type="AlphaFoldDB" id="A0A1R0WVZ4"/>
<comment type="caution">
    <text evidence="2">The sequence shown here is derived from an EMBL/GenBank/DDBJ whole genome shotgun (WGS) entry which is preliminary data.</text>
</comment>
<accession>A0A1R0WVZ4</accession>
<evidence type="ECO:0000313" key="2">
    <source>
        <dbReference type="EMBL" id="OMD22500.1"/>
    </source>
</evidence>
<dbReference type="Proteomes" id="UP000187465">
    <property type="component" value="Unassembled WGS sequence"/>
</dbReference>
<name>A0A1R0WVZ4_9BACL</name>
<dbReference type="EMBL" id="MKQP01000067">
    <property type="protein sequence ID" value="OMD22500.1"/>
    <property type="molecule type" value="Genomic_DNA"/>
</dbReference>
<evidence type="ECO:0000259" key="1">
    <source>
        <dbReference type="Pfam" id="PF00571"/>
    </source>
</evidence>
<proteinExistence type="predicted"/>
<dbReference type="RefSeq" id="WP_076179807.1">
    <property type="nucleotide sequence ID" value="NZ_MKQP01000067.1"/>
</dbReference>
<sequence length="135" mass="14925">MTTALVNDLTGIVRSAPAIFASRTCREALRVMFQHPESKCIVVCNAMNEPLGLLMSERFFLKATGRSGVDLFYREPAMKLMNKTPLILDISTPLDTVLSLAMNRPDPMKSDCVIITRKGKFVGVAYTSDLIRAQA</sequence>
<gene>
    <name evidence="2" type="ORF">BJP51_06700</name>
</gene>
<reference evidence="2 3" key="1">
    <citation type="submission" date="2016-10" db="EMBL/GenBank/DDBJ databases">
        <title>Paenibacillus species isolates.</title>
        <authorList>
            <person name="Beno S.M."/>
        </authorList>
    </citation>
    <scope>NUCLEOTIDE SEQUENCE [LARGE SCALE GENOMIC DNA]</scope>
    <source>
        <strain evidence="2 3">FSL H7-0604</strain>
    </source>
</reference>
<organism evidence="2 3">
    <name type="scientific">Paenibacillus odorifer</name>
    <dbReference type="NCBI Taxonomy" id="189426"/>
    <lineage>
        <taxon>Bacteria</taxon>
        <taxon>Bacillati</taxon>
        <taxon>Bacillota</taxon>
        <taxon>Bacilli</taxon>
        <taxon>Bacillales</taxon>
        <taxon>Paenibacillaceae</taxon>
        <taxon>Paenibacillus</taxon>
    </lineage>
</organism>
<dbReference type="SUPFAM" id="SSF54631">
    <property type="entry name" value="CBS-domain pair"/>
    <property type="match status" value="1"/>
</dbReference>